<dbReference type="EMBL" id="RBKS01000001">
    <property type="protein sequence ID" value="RKR74096.1"/>
    <property type="molecule type" value="Genomic_DNA"/>
</dbReference>
<accession>A0A495IGA0</accession>
<keyword evidence="3" id="KW-1185">Reference proteome</keyword>
<dbReference type="AlphaFoldDB" id="A0A495IGA0"/>
<evidence type="ECO:0000313" key="2">
    <source>
        <dbReference type="EMBL" id="RKR74096.1"/>
    </source>
</evidence>
<proteinExistence type="predicted"/>
<gene>
    <name evidence="2" type="ORF">C8E83_1202</name>
</gene>
<evidence type="ECO:0000313" key="3">
    <source>
        <dbReference type="Proteomes" id="UP000280008"/>
    </source>
</evidence>
<sequence>MWHGYREEMLDDGPPPPLSRARSFWARVLAWAGIVSISFGFGFDLAVGRQWYGVSWLGSVACFVSSAMLRRRSMFGASATPTTPRPPRRWDPLGLLMIVPLAAWAAVALIGTSAWHWHGVGAALVLGFVGVAAFGLLDLIARATRRYRRRNPLTPEQSPAPPAP</sequence>
<evidence type="ECO:0000256" key="1">
    <source>
        <dbReference type="SAM" id="Phobius"/>
    </source>
</evidence>
<keyword evidence="1" id="KW-0812">Transmembrane</keyword>
<comment type="caution">
    <text evidence="2">The sequence shown here is derived from an EMBL/GenBank/DDBJ whole genome shotgun (WGS) entry which is preliminary data.</text>
</comment>
<reference evidence="2 3" key="1">
    <citation type="submission" date="2018-10" db="EMBL/GenBank/DDBJ databases">
        <title>Sequencing the genomes of 1000 actinobacteria strains.</title>
        <authorList>
            <person name="Klenk H.-P."/>
        </authorList>
    </citation>
    <scope>NUCLEOTIDE SEQUENCE [LARGE SCALE GENOMIC DNA]</scope>
    <source>
        <strain evidence="2 3">DSM 17894</strain>
    </source>
</reference>
<feature type="transmembrane region" description="Helical" evidence="1">
    <location>
        <begin position="24"/>
        <end position="43"/>
    </location>
</feature>
<organism evidence="2 3">
    <name type="scientific">Frondihabitans australicus</name>
    <dbReference type="NCBI Taxonomy" id="386892"/>
    <lineage>
        <taxon>Bacteria</taxon>
        <taxon>Bacillati</taxon>
        <taxon>Actinomycetota</taxon>
        <taxon>Actinomycetes</taxon>
        <taxon>Micrococcales</taxon>
        <taxon>Microbacteriaceae</taxon>
        <taxon>Frondihabitans</taxon>
    </lineage>
</organism>
<feature type="transmembrane region" description="Helical" evidence="1">
    <location>
        <begin position="117"/>
        <end position="141"/>
    </location>
</feature>
<feature type="transmembrane region" description="Helical" evidence="1">
    <location>
        <begin position="49"/>
        <end position="69"/>
    </location>
</feature>
<keyword evidence="1" id="KW-1133">Transmembrane helix</keyword>
<protein>
    <submittedName>
        <fullName evidence="2">Uncharacterized protein</fullName>
    </submittedName>
</protein>
<name>A0A495IGA0_9MICO</name>
<feature type="transmembrane region" description="Helical" evidence="1">
    <location>
        <begin position="90"/>
        <end position="111"/>
    </location>
</feature>
<dbReference type="Proteomes" id="UP000280008">
    <property type="component" value="Unassembled WGS sequence"/>
</dbReference>
<keyword evidence="1" id="KW-0472">Membrane</keyword>